<protein>
    <submittedName>
        <fullName evidence="7">TonB-dependent receptor</fullName>
    </submittedName>
</protein>
<dbReference type="EMBL" id="SACS01000024">
    <property type="protein sequence ID" value="RVU33294.1"/>
    <property type="molecule type" value="Genomic_DNA"/>
</dbReference>
<keyword evidence="3" id="KW-0998">Cell outer membrane</keyword>
<accession>A0A437QFT8</accession>
<evidence type="ECO:0000259" key="5">
    <source>
        <dbReference type="Pfam" id="PF00593"/>
    </source>
</evidence>
<keyword evidence="4" id="KW-0798">TonB box</keyword>
<dbReference type="InterPro" id="IPR010104">
    <property type="entry name" value="TonB_rcpt_bac"/>
</dbReference>
<proteinExistence type="inferred from homology"/>
<dbReference type="NCBIfam" id="TIGR01782">
    <property type="entry name" value="TonB-Xanth-Caul"/>
    <property type="match status" value="1"/>
</dbReference>
<feature type="domain" description="TonB-dependent receptor-like beta-barrel" evidence="5">
    <location>
        <begin position="500"/>
        <end position="980"/>
    </location>
</feature>
<evidence type="ECO:0000313" key="7">
    <source>
        <dbReference type="EMBL" id="RVU33294.1"/>
    </source>
</evidence>
<gene>
    <name evidence="7" type="ORF">EOE67_17640</name>
</gene>
<keyword evidence="7" id="KW-0675">Receptor</keyword>
<comment type="subcellular location">
    <subcellularLocation>
        <location evidence="1 4">Cell outer membrane</location>
    </subcellularLocation>
</comment>
<dbReference type="PANTHER" id="PTHR40980">
    <property type="entry name" value="PLUG DOMAIN-CONTAINING PROTEIN"/>
    <property type="match status" value="1"/>
</dbReference>
<evidence type="ECO:0000256" key="1">
    <source>
        <dbReference type="ARBA" id="ARBA00004442"/>
    </source>
</evidence>
<dbReference type="SUPFAM" id="SSF56935">
    <property type="entry name" value="Porins"/>
    <property type="match status" value="1"/>
</dbReference>
<dbReference type="OrthoDB" id="99276at2"/>
<reference evidence="7 8" key="1">
    <citation type="submission" date="2019-01" db="EMBL/GenBank/DDBJ databases">
        <authorList>
            <person name="Chen W.-M."/>
        </authorList>
    </citation>
    <scope>NUCLEOTIDE SEQUENCE [LARGE SCALE GENOMIC DNA]</scope>
    <source>
        <strain evidence="7 8">KYPC3</strain>
    </source>
</reference>
<dbReference type="Pfam" id="PF07715">
    <property type="entry name" value="Plug"/>
    <property type="match status" value="1"/>
</dbReference>
<dbReference type="InterPro" id="IPR000531">
    <property type="entry name" value="Beta-barrel_TonB"/>
</dbReference>
<sequence length="1014" mass="110305">MLLAGGMTLLLQPAVAQEVVAQENIASENTGQAQSTVDTDKPAAATNKEKDIEVIAVSGFRGSLNVALMAKREAVGSKETILAEDLGKFPDLNIADALARVPGIAIEQDAGEGRQISLRGLGSTFVKTTINGMESASAGAATDAAGGANKSRAFDFNVFASELFTQIDVNKTSSAELEDGGISGNVNLQTARPFQYQEDKFAYNLNARYNDVAEEVTPRASMMFSKNWDNKFGVLFSAAYSEGLVQSEGATTLRWNINHPSFKAGSPDNKLTTAPVFLLSPKGAYTNANMEGLYLPRIPRYSIFNKAQDRLGLTGALQYQATDDLRFSLDLLHASLDSTMDEFHYSALLRGNVSSKTNIYAENLVVDANNTVVAATLSGVPIRSEARKDVSTSDFSQVTLTADWQLSDALSLVALAGVGESKLDTPFQHTFALDSFNSTFAYSFDGAIDPVALIGQKGSGLGSGSMNMDMPSFAFAPAQKPGATYTAAQLQQLMLDPDLYSIGLARNKDQYINSENSNLSLSFKYVLNDDYSLKFGVNHRVFETANVQGDNGWKVLNTATNKTSGDSAEALVQKLAADRLRGALFGLSLSEVGASFGNAASVPGSSTLTAGSWLTPDYAKSLAAFGGESFFAAKERYATTYDVKEEVTGAYLQLDFTKTLFDKDVRGNIGVRVIENTNTSAIVNLDHIYADGYTPGRGEGANFAGGYGWRETVSESRDVLPSLNLAYDLTDDLVARFSLAQAITRPAIADLASAIKVNTPDSKDPTATIEQGAGPTLRPYESNQVDVALEWYFAEESLLAVAAFYKDITGLSKGSKQEVYSREQLSAMGIDLGDVDPSTITWDVTQLLNTPAEGVTGLELIYQQPFSFLPEPWNGFGFLSNLTWIDYKRDITDPFTAQVASLLAEETSRLSYNYTLYFEQDNWSARVSYNFRERYTKEYLDKYKDEGSFGRGYEDKGQLNFSSRYQINEHLSLSFEALNLTNTPTEQWSDVYTSRPVEYLLTGRQYLVGVRGSF</sequence>
<dbReference type="AlphaFoldDB" id="A0A437QFT8"/>
<evidence type="ECO:0000259" key="6">
    <source>
        <dbReference type="Pfam" id="PF07715"/>
    </source>
</evidence>
<evidence type="ECO:0000256" key="2">
    <source>
        <dbReference type="ARBA" id="ARBA00023136"/>
    </source>
</evidence>
<comment type="caution">
    <text evidence="7">The sequence shown here is derived from an EMBL/GenBank/DDBJ whole genome shotgun (WGS) entry which is preliminary data.</text>
</comment>
<dbReference type="Proteomes" id="UP000283077">
    <property type="component" value="Unassembled WGS sequence"/>
</dbReference>
<keyword evidence="2 4" id="KW-0472">Membrane</keyword>
<organism evidence="7 8">
    <name type="scientific">Rheinheimera riviphila</name>
    <dbReference type="NCBI Taxonomy" id="1834037"/>
    <lineage>
        <taxon>Bacteria</taxon>
        <taxon>Pseudomonadati</taxon>
        <taxon>Pseudomonadota</taxon>
        <taxon>Gammaproteobacteria</taxon>
        <taxon>Chromatiales</taxon>
        <taxon>Chromatiaceae</taxon>
        <taxon>Rheinheimera</taxon>
    </lineage>
</organism>
<evidence type="ECO:0000256" key="3">
    <source>
        <dbReference type="ARBA" id="ARBA00023237"/>
    </source>
</evidence>
<evidence type="ECO:0000256" key="4">
    <source>
        <dbReference type="RuleBase" id="RU003357"/>
    </source>
</evidence>
<dbReference type="Gene3D" id="2.40.170.20">
    <property type="entry name" value="TonB-dependent receptor, beta-barrel domain"/>
    <property type="match status" value="2"/>
</dbReference>
<dbReference type="GO" id="GO:0009279">
    <property type="term" value="C:cell outer membrane"/>
    <property type="evidence" value="ECO:0007669"/>
    <property type="project" value="UniProtKB-SubCell"/>
</dbReference>
<evidence type="ECO:0000313" key="8">
    <source>
        <dbReference type="Proteomes" id="UP000283077"/>
    </source>
</evidence>
<dbReference type="Pfam" id="PF00593">
    <property type="entry name" value="TonB_dep_Rec_b-barrel"/>
    <property type="match status" value="1"/>
</dbReference>
<dbReference type="Gene3D" id="2.170.130.10">
    <property type="entry name" value="TonB-dependent receptor, plug domain"/>
    <property type="match status" value="1"/>
</dbReference>
<dbReference type="PANTHER" id="PTHR40980:SF3">
    <property type="entry name" value="TONB-DEPENDENT RECEPTOR-LIKE BETA-BARREL DOMAIN-CONTAINING PROTEIN"/>
    <property type="match status" value="1"/>
</dbReference>
<dbReference type="InterPro" id="IPR037066">
    <property type="entry name" value="Plug_dom_sf"/>
</dbReference>
<dbReference type="InterPro" id="IPR012910">
    <property type="entry name" value="Plug_dom"/>
</dbReference>
<dbReference type="InterPro" id="IPR036942">
    <property type="entry name" value="Beta-barrel_TonB_sf"/>
</dbReference>
<comment type="similarity">
    <text evidence="4">Belongs to the TonB-dependent receptor family.</text>
</comment>
<name>A0A437QFT8_9GAMM</name>
<keyword evidence="8" id="KW-1185">Reference proteome</keyword>
<feature type="domain" description="TonB-dependent receptor plug" evidence="6">
    <location>
        <begin position="71"/>
        <end position="184"/>
    </location>
</feature>